<name>A0ABR2SMT6_9ROSI</name>
<dbReference type="EMBL" id="JBBPBN010000013">
    <property type="protein sequence ID" value="KAK9026447.1"/>
    <property type="molecule type" value="Genomic_DNA"/>
</dbReference>
<organism evidence="2 3">
    <name type="scientific">Hibiscus sabdariffa</name>
    <name type="common">roselle</name>
    <dbReference type="NCBI Taxonomy" id="183260"/>
    <lineage>
        <taxon>Eukaryota</taxon>
        <taxon>Viridiplantae</taxon>
        <taxon>Streptophyta</taxon>
        <taxon>Embryophyta</taxon>
        <taxon>Tracheophyta</taxon>
        <taxon>Spermatophyta</taxon>
        <taxon>Magnoliopsida</taxon>
        <taxon>eudicotyledons</taxon>
        <taxon>Gunneridae</taxon>
        <taxon>Pentapetalae</taxon>
        <taxon>rosids</taxon>
        <taxon>malvids</taxon>
        <taxon>Malvales</taxon>
        <taxon>Malvaceae</taxon>
        <taxon>Malvoideae</taxon>
        <taxon>Hibiscus</taxon>
    </lineage>
</organism>
<reference evidence="2 3" key="1">
    <citation type="journal article" date="2024" name="G3 (Bethesda)">
        <title>Genome assembly of Hibiscus sabdariffa L. provides insights into metabolisms of medicinal natural products.</title>
        <authorList>
            <person name="Kim T."/>
        </authorList>
    </citation>
    <scope>NUCLEOTIDE SEQUENCE [LARGE SCALE GENOMIC DNA]</scope>
    <source>
        <strain evidence="2">TK-2024</strain>
        <tissue evidence="2">Old leaves</tissue>
    </source>
</reference>
<evidence type="ECO:0000313" key="3">
    <source>
        <dbReference type="Proteomes" id="UP001396334"/>
    </source>
</evidence>
<accession>A0ABR2SMT6</accession>
<protein>
    <submittedName>
        <fullName evidence="2">Uncharacterized protein</fullName>
    </submittedName>
</protein>
<sequence>MHLQKGIKNQVQPLESDERKSKSFVVLQEESFCNAKVISPKSPLGFVASDVAYEGEDEHKKDASIRRNFSDFELQSHVTNSVEAFDFKTKRVVSSDSFDIDIEEVFINQDEKDVEDIVDDPRI</sequence>
<feature type="region of interest" description="Disordered" evidence="1">
    <location>
        <begin position="1"/>
        <end position="20"/>
    </location>
</feature>
<evidence type="ECO:0000313" key="2">
    <source>
        <dbReference type="EMBL" id="KAK9026447.1"/>
    </source>
</evidence>
<gene>
    <name evidence="2" type="ORF">V6N11_039285</name>
</gene>
<comment type="caution">
    <text evidence="2">The sequence shown here is derived from an EMBL/GenBank/DDBJ whole genome shotgun (WGS) entry which is preliminary data.</text>
</comment>
<proteinExistence type="predicted"/>
<keyword evidence="3" id="KW-1185">Reference proteome</keyword>
<evidence type="ECO:0000256" key="1">
    <source>
        <dbReference type="SAM" id="MobiDB-lite"/>
    </source>
</evidence>
<dbReference type="Proteomes" id="UP001396334">
    <property type="component" value="Unassembled WGS sequence"/>
</dbReference>